<accession>A7WPW1</accession>
<reference evidence="1" key="1">
    <citation type="journal article" date="2007" name="Proc. Natl. Acad. Sci. U.S.A.">
        <title>Spliced leader RNA trans-splicing in dinoflagellates.</title>
        <authorList>
            <person name="Zhang H."/>
            <person name="Hou Y."/>
            <person name="Miranda L."/>
            <person name="Campbell D.A."/>
            <person name="Sturm N.R."/>
            <person name="Gaasterland T."/>
            <person name="Lin S."/>
        </authorList>
    </citation>
    <scope>NUCLEOTIDE SEQUENCE</scope>
    <source>
        <strain evidence="1">CCMP1975</strain>
    </source>
</reference>
<proteinExistence type="evidence at transcript level"/>
<protein>
    <submittedName>
        <fullName evidence="1">Uncharacterized protein</fullName>
    </submittedName>
</protein>
<organism evidence="1">
    <name type="scientific">Karlodinium veneficum</name>
    <name type="common">Dinoflagellate</name>
    <name type="synonym">Karlodinium micrum</name>
    <dbReference type="NCBI Taxonomy" id="407301"/>
    <lineage>
        <taxon>Eukaryota</taxon>
        <taxon>Sar</taxon>
        <taxon>Alveolata</taxon>
        <taxon>Dinophyceae</taxon>
        <taxon>Gymnodiniales</taxon>
        <taxon>Kareniaceae</taxon>
        <taxon>Karlodinium</taxon>
    </lineage>
</organism>
<dbReference type="AlphaFoldDB" id="A7WPW1"/>
<sequence>MPPPKLPNFAAGEGPHVPKLIVDFMESCHEALPAQFKGLEEEELRRNNMRCLEQTRNKI</sequence>
<name>A7WPW1_KARVE</name>
<dbReference type="EMBL" id="EF134165">
    <property type="protein sequence ID" value="ABV22279.1"/>
    <property type="molecule type" value="mRNA"/>
</dbReference>
<evidence type="ECO:0000313" key="1">
    <source>
        <dbReference type="EMBL" id="ABV22279.1"/>
    </source>
</evidence>